<reference evidence="2 3" key="1">
    <citation type="journal article" date="2016" name="Int. J. Syst. Evol. Microbiol.">
        <title>Pyruvatibacter mobilis gen. nov., sp. nov., a marine bacterium from the culture broth of Picochlorum sp. 122.</title>
        <authorList>
            <person name="Wang G."/>
            <person name="Tang M."/>
            <person name="Wu H."/>
            <person name="Dai S."/>
            <person name="Li T."/>
            <person name="Chen C."/>
            <person name="He H."/>
            <person name="Fan J."/>
            <person name="Xiang W."/>
            <person name="Li X."/>
        </authorList>
    </citation>
    <scope>NUCLEOTIDE SEQUENCE [LARGE SCALE GENOMIC DNA]</scope>
    <source>
        <strain evidence="2 3">GYP-11</strain>
    </source>
</reference>
<feature type="transmembrane region" description="Helical" evidence="1">
    <location>
        <begin position="75"/>
        <end position="102"/>
    </location>
</feature>
<name>A0A845QFL4_9HYPH</name>
<evidence type="ECO:0000313" key="3">
    <source>
        <dbReference type="Proteomes" id="UP000470384"/>
    </source>
</evidence>
<evidence type="ECO:0000256" key="1">
    <source>
        <dbReference type="SAM" id="Phobius"/>
    </source>
</evidence>
<accession>A0A845QFL4</accession>
<gene>
    <name evidence="2" type="ORF">GTQ45_14295</name>
</gene>
<protein>
    <submittedName>
        <fullName evidence="2">Uncharacterized protein</fullName>
    </submittedName>
</protein>
<feature type="transmembrane region" description="Helical" evidence="1">
    <location>
        <begin position="6"/>
        <end position="28"/>
    </location>
</feature>
<dbReference type="RefSeq" id="WP_160588904.1">
    <property type="nucleotide sequence ID" value="NZ_BMHN01000001.1"/>
</dbReference>
<proteinExistence type="predicted"/>
<dbReference type="Pfam" id="PF22258">
    <property type="entry name" value="DUF6949"/>
    <property type="match status" value="1"/>
</dbReference>
<sequence>MTELTAFALAVATGIVTAGLTSSFYRLVTNRPLSFSLLAASVPEVVTGVATLVFAGPMVIMRNAVRARVLEQRPLVWLALSASISVFWAFMSGVFVMSLILAR</sequence>
<keyword evidence="1" id="KW-1133">Transmembrane helix</keyword>
<keyword evidence="1" id="KW-0812">Transmembrane</keyword>
<dbReference type="InterPro" id="IPR053803">
    <property type="entry name" value="DUF6949"/>
</dbReference>
<feature type="transmembrane region" description="Helical" evidence="1">
    <location>
        <begin position="35"/>
        <end position="55"/>
    </location>
</feature>
<dbReference type="AlphaFoldDB" id="A0A845QFL4"/>
<keyword evidence="1" id="KW-0472">Membrane</keyword>
<dbReference type="OrthoDB" id="8451574at2"/>
<dbReference type="EMBL" id="WXYQ01000012">
    <property type="protein sequence ID" value="NBG96906.1"/>
    <property type="molecule type" value="Genomic_DNA"/>
</dbReference>
<evidence type="ECO:0000313" key="2">
    <source>
        <dbReference type="EMBL" id="NBG96906.1"/>
    </source>
</evidence>
<dbReference type="GeneID" id="300654251"/>
<organism evidence="2 3">
    <name type="scientific">Pyruvatibacter mobilis</name>
    <dbReference type="NCBI Taxonomy" id="1712261"/>
    <lineage>
        <taxon>Bacteria</taxon>
        <taxon>Pseudomonadati</taxon>
        <taxon>Pseudomonadota</taxon>
        <taxon>Alphaproteobacteria</taxon>
        <taxon>Hyphomicrobiales</taxon>
        <taxon>Parvibaculaceae</taxon>
        <taxon>Pyruvatibacter</taxon>
    </lineage>
</organism>
<keyword evidence="3" id="KW-1185">Reference proteome</keyword>
<dbReference type="Proteomes" id="UP000470384">
    <property type="component" value="Unassembled WGS sequence"/>
</dbReference>
<comment type="caution">
    <text evidence="2">The sequence shown here is derived from an EMBL/GenBank/DDBJ whole genome shotgun (WGS) entry which is preliminary data.</text>
</comment>